<dbReference type="EMBL" id="CAACVG010013260">
    <property type="protein sequence ID" value="VEN61576.1"/>
    <property type="molecule type" value="Genomic_DNA"/>
</dbReference>
<accession>A0A653DMY2</accession>
<dbReference type="AlphaFoldDB" id="A0A653DMY2"/>
<evidence type="ECO:0000313" key="2">
    <source>
        <dbReference type="Proteomes" id="UP000410492"/>
    </source>
</evidence>
<proteinExistence type="predicted"/>
<reference evidence="1 2" key="1">
    <citation type="submission" date="2019-01" db="EMBL/GenBank/DDBJ databases">
        <authorList>
            <person name="Sayadi A."/>
        </authorList>
    </citation>
    <scope>NUCLEOTIDE SEQUENCE [LARGE SCALE GENOMIC DNA]</scope>
</reference>
<keyword evidence="2" id="KW-1185">Reference proteome</keyword>
<gene>
    <name evidence="1" type="ORF">CALMAC_LOCUS18947</name>
</gene>
<organism evidence="1 2">
    <name type="scientific">Callosobruchus maculatus</name>
    <name type="common">Southern cowpea weevil</name>
    <name type="synonym">Pulse bruchid</name>
    <dbReference type="NCBI Taxonomy" id="64391"/>
    <lineage>
        <taxon>Eukaryota</taxon>
        <taxon>Metazoa</taxon>
        <taxon>Ecdysozoa</taxon>
        <taxon>Arthropoda</taxon>
        <taxon>Hexapoda</taxon>
        <taxon>Insecta</taxon>
        <taxon>Pterygota</taxon>
        <taxon>Neoptera</taxon>
        <taxon>Endopterygota</taxon>
        <taxon>Coleoptera</taxon>
        <taxon>Polyphaga</taxon>
        <taxon>Cucujiformia</taxon>
        <taxon>Chrysomeloidea</taxon>
        <taxon>Chrysomelidae</taxon>
        <taxon>Bruchinae</taxon>
        <taxon>Bruchini</taxon>
        <taxon>Callosobruchus</taxon>
    </lineage>
</organism>
<evidence type="ECO:0000313" key="1">
    <source>
        <dbReference type="EMBL" id="VEN61576.1"/>
    </source>
</evidence>
<protein>
    <submittedName>
        <fullName evidence="1">Uncharacterized protein</fullName>
    </submittedName>
</protein>
<dbReference type="Proteomes" id="UP000410492">
    <property type="component" value="Unassembled WGS sequence"/>
</dbReference>
<sequence length="30" mass="3780">KYLRRYNKKRNKTFKNQCFGAMCLYTFVTR</sequence>
<name>A0A653DMY2_CALMS</name>
<feature type="non-terminal residue" evidence="1">
    <location>
        <position position="1"/>
    </location>
</feature>